<dbReference type="PANTHER" id="PTHR31900">
    <property type="entry name" value="F-BOX/RNI SUPERFAMILY PROTEIN-RELATED"/>
    <property type="match status" value="1"/>
</dbReference>
<feature type="domain" description="F-box" evidence="1">
    <location>
        <begin position="15"/>
        <end position="63"/>
    </location>
</feature>
<evidence type="ECO:0000259" key="1">
    <source>
        <dbReference type="PROSITE" id="PS50181"/>
    </source>
</evidence>
<dbReference type="InterPro" id="IPR036047">
    <property type="entry name" value="F-box-like_dom_sf"/>
</dbReference>
<dbReference type="InterPro" id="IPR055411">
    <property type="entry name" value="LRR_FXL15/At3g58940/PEG3-like"/>
</dbReference>
<dbReference type="EMBL" id="JACGCM010001883">
    <property type="protein sequence ID" value="KAF6147662.1"/>
    <property type="molecule type" value="Genomic_DNA"/>
</dbReference>
<dbReference type="SMART" id="SM00256">
    <property type="entry name" value="FBOX"/>
    <property type="match status" value="1"/>
</dbReference>
<keyword evidence="3" id="KW-1185">Reference proteome</keyword>
<proteinExistence type="predicted"/>
<dbReference type="InterPro" id="IPR001810">
    <property type="entry name" value="F-box_dom"/>
</dbReference>
<dbReference type="PANTHER" id="PTHR31900:SF30">
    <property type="entry name" value="SUPERFAMILY PROTEIN, PUTATIVE-RELATED"/>
    <property type="match status" value="1"/>
</dbReference>
<dbReference type="InterPro" id="IPR053781">
    <property type="entry name" value="F-box_AtFBL13-like"/>
</dbReference>
<dbReference type="InterPro" id="IPR032675">
    <property type="entry name" value="LRR_dom_sf"/>
</dbReference>
<gene>
    <name evidence="2" type="ORF">GIB67_002993</name>
</gene>
<dbReference type="Pfam" id="PF00646">
    <property type="entry name" value="F-box"/>
    <property type="match status" value="1"/>
</dbReference>
<organism evidence="2 3">
    <name type="scientific">Kingdonia uniflora</name>
    <dbReference type="NCBI Taxonomy" id="39325"/>
    <lineage>
        <taxon>Eukaryota</taxon>
        <taxon>Viridiplantae</taxon>
        <taxon>Streptophyta</taxon>
        <taxon>Embryophyta</taxon>
        <taxon>Tracheophyta</taxon>
        <taxon>Spermatophyta</taxon>
        <taxon>Magnoliopsida</taxon>
        <taxon>Ranunculales</taxon>
        <taxon>Circaeasteraceae</taxon>
        <taxon>Kingdonia</taxon>
    </lineage>
</organism>
<evidence type="ECO:0000313" key="3">
    <source>
        <dbReference type="Proteomes" id="UP000541444"/>
    </source>
</evidence>
<protein>
    <recommendedName>
        <fullName evidence="1">F-box domain-containing protein</fullName>
    </recommendedName>
</protein>
<dbReference type="Gene3D" id="3.80.10.10">
    <property type="entry name" value="Ribonuclease Inhibitor"/>
    <property type="match status" value="1"/>
</dbReference>
<dbReference type="Proteomes" id="UP000541444">
    <property type="component" value="Unassembled WGS sequence"/>
</dbReference>
<dbReference type="SUPFAM" id="SSF52047">
    <property type="entry name" value="RNI-like"/>
    <property type="match status" value="1"/>
</dbReference>
<dbReference type="OrthoDB" id="612216at2759"/>
<sequence length="384" mass="43789">MKTQRILRDNGIHEEDRISKLPDSILHHILSFLLTRHAVSTSILSTRWRYVWTSVPILDFTDLLGYYTGDQQVIRRFMNFVERVLLFRDTTSIRKFSIGIHQVCDDTRINAWISAVIKRKVQEISLTYSLGPPFVFPHSIFNCDSLTSLELDMNYCSLNLPSSICLPNLKILILKCVAFEANNLSKLLSSCPILEELIIEECIWRGNMNIFCISSPTLKRLTICTPFEDFEEAVIKIYAPNLMFFQTISFSPKDFVFGQFSSLIGADIGTSCDTDLSIITDVLCYYGNKEPGSPSLHEAQSVHRGLTLANQNGFGRIAIATSNHEMAWYAIDASRGNWDCYFTYTAIVEDARGTRYKQVQTYFSNKSYYKQVSHAFTYVLIALG</sequence>
<dbReference type="InterPro" id="IPR050232">
    <property type="entry name" value="FBL13/AtMIF1-like"/>
</dbReference>
<dbReference type="CDD" id="cd22160">
    <property type="entry name" value="F-box_AtFBL13-like"/>
    <property type="match status" value="1"/>
</dbReference>
<dbReference type="AlphaFoldDB" id="A0A7J7LYK5"/>
<accession>A0A7J7LYK5</accession>
<dbReference type="Gene3D" id="1.20.1280.50">
    <property type="match status" value="1"/>
</dbReference>
<dbReference type="SUPFAM" id="SSF81383">
    <property type="entry name" value="F-box domain"/>
    <property type="match status" value="1"/>
</dbReference>
<name>A0A7J7LYK5_9MAGN</name>
<dbReference type="Pfam" id="PF24758">
    <property type="entry name" value="LRR_At5g56370"/>
    <property type="match status" value="1"/>
</dbReference>
<dbReference type="PROSITE" id="PS50181">
    <property type="entry name" value="FBOX"/>
    <property type="match status" value="1"/>
</dbReference>
<reference evidence="2 3" key="1">
    <citation type="journal article" date="2020" name="IScience">
        <title>Genome Sequencing of the Endangered Kingdonia uniflora (Circaeasteraceae, Ranunculales) Reveals Potential Mechanisms of Evolutionary Specialization.</title>
        <authorList>
            <person name="Sun Y."/>
            <person name="Deng T."/>
            <person name="Zhang A."/>
            <person name="Moore M.J."/>
            <person name="Landis J.B."/>
            <person name="Lin N."/>
            <person name="Zhang H."/>
            <person name="Zhang X."/>
            <person name="Huang J."/>
            <person name="Zhang X."/>
            <person name="Sun H."/>
            <person name="Wang H."/>
        </authorList>
    </citation>
    <scope>NUCLEOTIDE SEQUENCE [LARGE SCALE GENOMIC DNA]</scope>
    <source>
        <strain evidence="2">TB1705</strain>
        <tissue evidence="2">Leaf</tissue>
    </source>
</reference>
<comment type="caution">
    <text evidence="2">The sequence shown here is derived from an EMBL/GenBank/DDBJ whole genome shotgun (WGS) entry which is preliminary data.</text>
</comment>
<evidence type="ECO:0000313" key="2">
    <source>
        <dbReference type="EMBL" id="KAF6147662.1"/>
    </source>
</evidence>